<reference evidence="1 2" key="1">
    <citation type="submission" date="2019-04" db="EMBL/GenBank/DDBJ databases">
        <authorList>
            <person name="Pope W.H."/>
            <person name="Garlena R.A."/>
            <person name="Russell D.A."/>
            <person name="Jacobs-Sera D."/>
            <person name="Hatfull G.F."/>
        </authorList>
    </citation>
    <scope>NUCLEOTIDE SEQUENCE [LARGE SCALE GENOMIC DNA]</scope>
</reference>
<organism evidence="1 2">
    <name type="scientific">Gordonia phage Forza</name>
    <dbReference type="NCBI Taxonomy" id="2571247"/>
    <lineage>
        <taxon>Viruses</taxon>
        <taxon>Duplodnaviria</taxon>
        <taxon>Heunggongvirae</taxon>
        <taxon>Uroviricota</taxon>
        <taxon>Caudoviricetes</taxon>
        <taxon>Forzavirus</taxon>
        <taxon>Forzavirus forza</taxon>
    </lineage>
</organism>
<evidence type="ECO:0000313" key="1">
    <source>
        <dbReference type="EMBL" id="QGT55014.1"/>
    </source>
</evidence>
<gene>
    <name evidence="1" type="primary">21</name>
    <name evidence="1" type="ORF">SEA_FORZA_21</name>
</gene>
<keyword evidence="2" id="KW-1185">Reference proteome</keyword>
<name>A0A650EY81_9CAUD</name>
<dbReference type="GeneID" id="77924389"/>
<dbReference type="RefSeq" id="YP_010648901.1">
    <property type="nucleotide sequence ID" value="NC_070763.1"/>
</dbReference>
<accession>A0A650EY81</accession>
<dbReference type="KEGG" id="vg:77924389"/>
<dbReference type="Proteomes" id="UP000423482">
    <property type="component" value="Segment"/>
</dbReference>
<sequence>MNENPEDHVLDAINELVDEQLQQEASGYDHNLNQPKCPNCHDAWHGLPRLGCDGALAKTKNKPGVSAPPGRVVATVRETSPEGRRAPMVTVVELLNEHLARMLNIPVGSLIRITTRYDNPLSVMPNFYVQPVRSDLTVQQPVDMRTLEDSDLAVSYQRWFLEQ</sequence>
<dbReference type="EMBL" id="MK814760">
    <property type="protein sequence ID" value="QGT55014.1"/>
    <property type="molecule type" value="Genomic_DNA"/>
</dbReference>
<evidence type="ECO:0000313" key="2">
    <source>
        <dbReference type="Proteomes" id="UP000423482"/>
    </source>
</evidence>
<protein>
    <submittedName>
        <fullName evidence="1">Uncharacterized protein</fullName>
    </submittedName>
</protein>
<proteinExistence type="predicted"/>